<dbReference type="Proteomes" id="UP000199060">
    <property type="component" value="Unassembled WGS sequence"/>
</dbReference>
<dbReference type="RefSeq" id="WP_087939049.1">
    <property type="nucleotide sequence ID" value="NZ_FNAC01000015.1"/>
</dbReference>
<dbReference type="OrthoDB" id="674183at2"/>
<proteinExistence type="predicted"/>
<gene>
    <name evidence="1" type="ORF">SAMN04488104_101578</name>
</gene>
<keyword evidence="2" id="KW-1185">Reference proteome</keyword>
<dbReference type="AlphaFoldDB" id="A0A1G6S5F8"/>
<name>A0A1G6S5F8_9BACT</name>
<sequence length="134" mass="15457">MSDFPEVETQPKIKLDPKLLQESKAQVEAERQVVIHVTLTISELPSLIRIWSNTYLICGNSSAKSKLLNADKISFAPLWTRVDQEHYQFTLIFEGLARDCVVFDLVEDIPTMDRFEYFGIARNQSDIYHLNLIP</sequence>
<evidence type="ECO:0000313" key="1">
    <source>
        <dbReference type="EMBL" id="SDD11911.1"/>
    </source>
</evidence>
<dbReference type="STRING" id="686796.SAMN04488104_101578"/>
<organism evidence="1 2">
    <name type="scientific">Algoriphagus faecimaris</name>
    <dbReference type="NCBI Taxonomy" id="686796"/>
    <lineage>
        <taxon>Bacteria</taxon>
        <taxon>Pseudomonadati</taxon>
        <taxon>Bacteroidota</taxon>
        <taxon>Cytophagia</taxon>
        <taxon>Cytophagales</taxon>
        <taxon>Cyclobacteriaceae</taxon>
        <taxon>Algoriphagus</taxon>
    </lineage>
</organism>
<reference evidence="2" key="1">
    <citation type="submission" date="2016-10" db="EMBL/GenBank/DDBJ databases">
        <authorList>
            <person name="Varghese N."/>
            <person name="Submissions S."/>
        </authorList>
    </citation>
    <scope>NUCLEOTIDE SEQUENCE [LARGE SCALE GENOMIC DNA]</scope>
    <source>
        <strain evidence="2">DSM 23095</strain>
    </source>
</reference>
<protein>
    <submittedName>
        <fullName evidence="1">Uncharacterized protein</fullName>
    </submittedName>
</protein>
<dbReference type="EMBL" id="FNAC01000015">
    <property type="protein sequence ID" value="SDD11911.1"/>
    <property type="molecule type" value="Genomic_DNA"/>
</dbReference>
<accession>A0A1G6S5F8</accession>
<evidence type="ECO:0000313" key="2">
    <source>
        <dbReference type="Proteomes" id="UP000199060"/>
    </source>
</evidence>